<gene>
    <name evidence="1" type="ORF">Enr8_25880</name>
</gene>
<dbReference type="AlphaFoldDB" id="A0A5C5V4X1"/>
<dbReference type="EMBL" id="SJPF01000003">
    <property type="protein sequence ID" value="TWT32782.1"/>
    <property type="molecule type" value="Genomic_DNA"/>
</dbReference>
<evidence type="ECO:0000313" key="2">
    <source>
        <dbReference type="Proteomes" id="UP000318878"/>
    </source>
</evidence>
<protein>
    <submittedName>
        <fullName evidence="1">Uncharacterized protein</fullName>
    </submittedName>
</protein>
<dbReference type="Proteomes" id="UP000318878">
    <property type="component" value="Unassembled WGS sequence"/>
</dbReference>
<comment type="caution">
    <text evidence="1">The sequence shown here is derived from an EMBL/GenBank/DDBJ whole genome shotgun (WGS) entry which is preliminary data.</text>
</comment>
<evidence type="ECO:0000313" key="1">
    <source>
        <dbReference type="EMBL" id="TWT32782.1"/>
    </source>
</evidence>
<reference evidence="1 2" key="1">
    <citation type="submission" date="2019-02" db="EMBL/GenBank/DDBJ databases">
        <title>Deep-cultivation of Planctomycetes and their phenomic and genomic characterization uncovers novel biology.</title>
        <authorList>
            <person name="Wiegand S."/>
            <person name="Jogler M."/>
            <person name="Boedeker C."/>
            <person name="Pinto D."/>
            <person name="Vollmers J."/>
            <person name="Rivas-Marin E."/>
            <person name="Kohn T."/>
            <person name="Peeters S.H."/>
            <person name="Heuer A."/>
            <person name="Rast P."/>
            <person name="Oberbeckmann S."/>
            <person name="Bunk B."/>
            <person name="Jeske O."/>
            <person name="Meyerdierks A."/>
            <person name="Storesund J.E."/>
            <person name="Kallscheuer N."/>
            <person name="Luecker S."/>
            <person name="Lage O.M."/>
            <person name="Pohl T."/>
            <person name="Merkel B.J."/>
            <person name="Hornburger P."/>
            <person name="Mueller R.-W."/>
            <person name="Bruemmer F."/>
            <person name="Labrenz M."/>
            <person name="Spormann A.M."/>
            <person name="Op Den Camp H."/>
            <person name="Overmann J."/>
            <person name="Amann R."/>
            <person name="Jetten M.S.M."/>
            <person name="Mascher T."/>
            <person name="Medema M.H."/>
            <person name="Devos D.P."/>
            <person name="Kaster A.-K."/>
            <person name="Ovreas L."/>
            <person name="Rohde M."/>
            <person name="Galperin M.Y."/>
            <person name="Jogler C."/>
        </authorList>
    </citation>
    <scope>NUCLEOTIDE SEQUENCE [LARGE SCALE GENOMIC DNA]</scope>
    <source>
        <strain evidence="1 2">Enr8</strain>
    </source>
</reference>
<accession>A0A5C5V4X1</accession>
<dbReference type="OrthoDB" id="286658at2"/>
<organism evidence="1 2">
    <name type="scientific">Blastopirellula retiformator</name>
    <dbReference type="NCBI Taxonomy" id="2527970"/>
    <lineage>
        <taxon>Bacteria</taxon>
        <taxon>Pseudomonadati</taxon>
        <taxon>Planctomycetota</taxon>
        <taxon>Planctomycetia</taxon>
        <taxon>Pirellulales</taxon>
        <taxon>Pirellulaceae</taxon>
        <taxon>Blastopirellula</taxon>
    </lineage>
</organism>
<keyword evidence="2" id="KW-1185">Reference proteome</keyword>
<dbReference type="RefSeq" id="WP_146432073.1">
    <property type="nucleotide sequence ID" value="NZ_SJPF01000003.1"/>
</dbReference>
<proteinExistence type="predicted"/>
<sequence length="287" mass="32341">MNAVAVVVCMFALAGDAKETIPHTRDLFNVIDNTYSIRNIQQIEVSADGTTLQTLTVEEEKQDAPPTKKVVRVKVRSDGQKSFEILGEYRLRVVAIPEASHLLLAGFESTSKDPYYGKSEHLLRYCFCVLIDTDRNIVVPLDDPKQRLFLEKEQVEEVHAICEGIWSYYLDRIAEQESDAPFYSEFQAFRGQFVKLPPFETKVKVAFFADLESGEAIGVPQEVSTWRCVAGMAVRVEIAAEGRKNVFGGQIEMQPLLSTTIAKPAEEYFPQPKYVSPITTQRLPSPR</sequence>
<name>A0A5C5V4X1_9BACT</name>